<dbReference type="AlphaFoldDB" id="A0A841PQQ1"/>
<sequence length="72" mass="8184">MKRHLTDEEKARVRDSLTAIEGARYPDHIVSVMVNNETDDNGDPVWSVVKSCDDREAVYGHSPLIKWPGCSW</sequence>
<protein>
    <recommendedName>
        <fullName evidence="3">4-oxalocrotonate tautomerase domain-containing protein</fullName>
    </recommendedName>
</protein>
<evidence type="ECO:0000313" key="2">
    <source>
        <dbReference type="Proteomes" id="UP000556329"/>
    </source>
</evidence>
<name>A0A841PQQ1_9HYPH</name>
<gene>
    <name evidence="1" type="ORF">HNQ71_005642</name>
</gene>
<dbReference type="EMBL" id="JACHEF010000006">
    <property type="protein sequence ID" value="MBB6412950.1"/>
    <property type="molecule type" value="Genomic_DNA"/>
</dbReference>
<dbReference type="Proteomes" id="UP000556329">
    <property type="component" value="Unassembled WGS sequence"/>
</dbReference>
<evidence type="ECO:0000313" key="1">
    <source>
        <dbReference type="EMBL" id="MBB6412950.1"/>
    </source>
</evidence>
<reference evidence="1 2" key="1">
    <citation type="submission" date="2020-08" db="EMBL/GenBank/DDBJ databases">
        <title>Genomic Encyclopedia of Type Strains, Phase IV (KMG-IV): sequencing the most valuable type-strain genomes for metagenomic binning, comparative biology and taxonomic classification.</title>
        <authorList>
            <person name="Goeker M."/>
        </authorList>
    </citation>
    <scope>NUCLEOTIDE SEQUENCE [LARGE SCALE GENOMIC DNA]</scope>
    <source>
        <strain evidence="1 2">DSM 100039</strain>
    </source>
</reference>
<evidence type="ECO:0008006" key="3">
    <source>
        <dbReference type="Google" id="ProtNLM"/>
    </source>
</evidence>
<proteinExistence type="predicted"/>
<organism evidence="1 2">
    <name type="scientific">Mesorhizobium sangaii</name>
    <dbReference type="NCBI Taxonomy" id="505389"/>
    <lineage>
        <taxon>Bacteria</taxon>
        <taxon>Pseudomonadati</taxon>
        <taxon>Pseudomonadota</taxon>
        <taxon>Alphaproteobacteria</taxon>
        <taxon>Hyphomicrobiales</taxon>
        <taxon>Phyllobacteriaceae</taxon>
        <taxon>Mesorhizobium</taxon>
    </lineage>
</organism>
<dbReference type="RefSeq" id="WP_184876261.1">
    <property type="nucleotide sequence ID" value="NZ_JACHEF010000006.1"/>
</dbReference>
<comment type="caution">
    <text evidence="1">The sequence shown here is derived from an EMBL/GenBank/DDBJ whole genome shotgun (WGS) entry which is preliminary data.</text>
</comment>
<keyword evidence="2" id="KW-1185">Reference proteome</keyword>
<accession>A0A841PQQ1</accession>